<comment type="caution">
    <text evidence="1">The sequence shown here is derived from an EMBL/GenBank/DDBJ whole genome shotgun (WGS) entry which is preliminary data.</text>
</comment>
<evidence type="ECO:0000313" key="2">
    <source>
        <dbReference type="Proteomes" id="UP001314170"/>
    </source>
</evidence>
<accession>A0AAV1SFF4</accession>
<keyword evidence="2" id="KW-1185">Reference proteome</keyword>
<reference evidence="1 2" key="1">
    <citation type="submission" date="2024-01" db="EMBL/GenBank/DDBJ databases">
        <authorList>
            <person name="Waweru B."/>
        </authorList>
    </citation>
    <scope>NUCLEOTIDE SEQUENCE [LARGE SCALE GENOMIC DNA]</scope>
</reference>
<name>A0AAV1SFF4_9ROSI</name>
<proteinExistence type="predicted"/>
<evidence type="ECO:0000313" key="1">
    <source>
        <dbReference type="EMBL" id="CAK7349096.1"/>
    </source>
</evidence>
<dbReference type="Proteomes" id="UP001314170">
    <property type="component" value="Unassembled WGS sequence"/>
</dbReference>
<sequence length="82" mass="8450">MGEEFGKSCSGLRVWGEGDGSGGCEGAGLWLGGGATYGQARCGGDGWLMVGVGLWSFGRDAAAARVSDEKKNGYQKTLIDED</sequence>
<dbReference type="EMBL" id="CAWUPB010001173">
    <property type="protein sequence ID" value="CAK7349096.1"/>
    <property type="molecule type" value="Genomic_DNA"/>
</dbReference>
<protein>
    <submittedName>
        <fullName evidence="1">Uncharacterized protein</fullName>
    </submittedName>
</protein>
<gene>
    <name evidence="1" type="ORF">DCAF_LOCUS21807</name>
</gene>
<organism evidence="1 2">
    <name type="scientific">Dovyalis caffra</name>
    <dbReference type="NCBI Taxonomy" id="77055"/>
    <lineage>
        <taxon>Eukaryota</taxon>
        <taxon>Viridiplantae</taxon>
        <taxon>Streptophyta</taxon>
        <taxon>Embryophyta</taxon>
        <taxon>Tracheophyta</taxon>
        <taxon>Spermatophyta</taxon>
        <taxon>Magnoliopsida</taxon>
        <taxon>eudicotyledons</taxon>
        <taxon>Gunneridae</taxon>
        <taxon>Pentapetalae</taxon>
        <taxon>rosids</taxon>
        <taxon>fabids</taxon>
        <taxon>Malpighiales</taxon>
        <taxon>Salicaceae</taxon>
        <taxon>Flacourtieae</taxon>
        <taxon>Dovyalis</taxon>
    </lineage>
</organism>
<dbReference type="AlphaFoldDB" id="A0AAV1SFF4"/>